<dbReference type="InterPro" id="IPR011270">
    <property type="entry name" value="Pur_Nuc_Pase_Ino/Guo-sp"/>
</dbReference>
<dbReference type="GO" id="GO:0009116">
    <property type="term" value="P:nucleoside metabolic process"/>
    <property type="evidence" value="ECO:0007669"/>
    <property type="project" value="InterPro"/>
</dbReference>
<organism evidence="9 10">
    <name type="scientific">Capnocytophaga endodontalis</name>
    <dbReference type="NCBI Taxonomy" id="2708117"/>
    <lineage>
        <taxon>Bacteria</taxon>
        <taxon>Pseudomonadati</taxon>
        <taxon>Bacteroidota</taxon>
        <taxon>Flavobacteriia</taxon>
        <taxon>Flavobacteriales</taxon>
        <taxon>Flavobacteriaceae</taxon>
        <taxon>Capnocytophaga</taxon>
    </lineage>
</organism>
<dbReference type="InterPro" id="IPR035994">
    <property type="entry name" value="Nucleoside_phosphorylase_sf"/>
</dbReference>
<dbReference type="EMBL" id="CP022022">
    <property type="protein sequence ID" value="ASF43099.1"/>
    <property type="molecule type" value="Genomic_DNA"/>
</dbReference>
<dbReference type="Proteomes" id="UP000197007">
    <property type="component" value="Chromosome"/>
</dbReference>
<comment type="subunit">
    <text evidence="3">Homotrimer.</text>
</comment>
<dbReference type="RefSeq" id="WP_009413640.1">
    <property type="nucleotide sequence ID" value="NZ_CP022022.1"/>
</dbReference>
<evidence type="ECO:0000256" key="1">
    <source>
        <dbReference type="ARBA" id="ARBA00005058"/>
    </source>
</evidence>
<name>A0A1Z4BP77_9FLAO</name>
<dbReference type="Gene3D" id="3.40.50.1580">
    <property type="entry name" value="Nucleoside phosphorylase domain"/>
    <property type="match status" value="1"/>
</dbReference>
<dbReference type="InterPro" id="IPR000845">
    <property type="entry name" value="Nucleoside_phosphorylase_d"/>
</dbReference>
<dbReference type="UniPathway" id="UPA00606"/>
<keyword evidence="5 7" id="KW-0328">Glycosyltransferase</keyword>
<dbReference type="InterPro" id="IPR011268">
    <property type="entry name" value="Purine_phosphorylase"/>
</dbReference>
<evidence type="ECO:0000256" key="3">
    <source>
        <dbReference type="ARBA" id="ARBA00011233"/>
    </source>
</evidence>
<evidence type="ECO:0000313" key="9">
    <source>
        <dbReference type="EMBL" id="ASF43099.1"/>
    </source>
</evidence>
<dbReference type="NCBIfam" id="TIGR01700">
    <property type="entry name" value="PNPH"/>
    <property type="match status" value="1"/>
</dbReference>
<comment type="pathway">
    <text evidence="1 7">Purine metabolism; purine nucleoside salvage.</text>
</comment>
<dbReference type="InterPro" id="IPR018099">
    <property type="entry name" value="Purine_phosphorylase-2_CS"/>
</dbReference>
<comment type="function">
    <text evidence="7">The purine nucleoside phosphorylases catalyze the phosphorolytic breakdown of the N-glycosidic bond in the beta-(deoxy)ribonucleoside molecules, with the formation of the corresponding free purine bases and pentose-1-phosphate.</text>
</comment>
<evidence type="ECO:0000259" key="8">
    <source>
        <dbReference type="Pfam" id="PF01048"/>
    </source>
</evidence>
<sequence>MQQIYDKINETARIIQSYITEHTPEFAIILGSGLHKLEDEVEVISEIKYNNIPNFPKSTVAGHKGKLIYGKIENRYVLMMAGRVHYYEGYTMQEVTFPIRVFAQLGIKRLIVSNASGGVNPNFSIGDVMVIRDHINMFPEHPLRGKNLDQFGARFPDMSKPYNHAMIAELEKIAKEHNIKLQKGVYVGLQGPSFETPAEYGMVRILGGDAVGMSTVPEVIVARHQNMEVCALSVITDLGGPEISPDVSHEEVLNAANIAMPNVILLVKNLIKNYR</sequence>
<evidence type="ECO:0000256" key="2">
    <source>
        <dbReference type="ARBA" id="ARBA00006751"/>
    </source>
</evidence>
<dbReference type="PROSITE" id="PS01240">
    <property type="entry name" value="PNP_MTAP_2"/>
    <property type="match status" value="1"/>
</dbReference>
<proteinExistence type="inferred from homology"/>
<dbReference type="CDD" id="cd09009">
    <property type="entry name" value="PNP-EcPNPII_like"/>
    <property type="match status" value="1"/>
</dbReference>
<comment type="similarity">
    <text evidence="2 7">Belongs to the PNP/MTAP phosphorylase family.</text>
</comment>
<dbReference type="AlphaFoldDB" id="A0A1Z4BP77"/>
<dbReference type="PANTHER" id="PTHR11904:SF9">
    <property type="entry name" value="PURINE NUCLEOSIDE PHOSPHORYLASE-RELATED"/>
    <property type="match status" value="1"/>
</dbReference>
<reference evidence="10" key="1">
    <citation type="submission" date="2017-06" db="EMBL/GenBank/DDBJ databases">
        <title>Complete genome sequence of Capnocytophaga sp. KCOM 1579 (=ChDC OS43) isolated from a human refractory periapical abscess lesion.</title>
        <authorList>
            <person name="Kook J.-K."/>
            <person name="Park S.-N."/>
            <person name="Lim Y.K."/>
            <person name="Roh H."/>
        </authorList>
    </citation>
    <scope>NUCLEOTIDE SEQUENCE [LARGE SCALE GENOMIC DNA]</scope>
    <source>
        <strain evidence="10">ChDC OS43</strain>
    </source>
</reference>
<dbReference type="FunFam" id="3.40.50.1580:FF:000010">
    <property type="entry name" value="Purine nucleoside phosphorylase"/>
    <property type="match status" value="1"/>
</dbReference>
<dbReference type="PIRSF" id="PIRSF000477">
    <property type="entry name" value="PurNPase"/>
    <property type="match status" value="1"/>
</dbReference>
<dbReference type="SUPFAM" id="SSF53167">
    <property type="entry name" value="Purine and uridine phosphorylases"/>
    <property type="match status" value="1"/>
</dbReference>
<evidence type="ECO:0000256" key="4">
    <source>
        <dbReference type="ARBA" id="ARBA00022553"/>
    </source>
</evidence>
<dbReference type="KEGG" id="capn:CBG49_08425"/>
<keyword evidence="6 7" id="KW-0808">Transferase</keyword>
<evidence type="ECO:0000256" key="5">
    <source>
        <dbReference type="ARBA" id="ARBA00022676"/>
    </source>
</evidence>
<feature type="domain" description="Nucleoside phosphorylase" evidence="8">
    <location>
        <begin position="26"/>
        <end position="272"/>
    </location>
</feature>
<protein>
    <recommendedName>
        <fullName evidence="7">Purine nucleoside phosphorylase</fullName>
        <ecNumber evidence="7">2.4.2.1</ecNumber>
    </recommendedName>
    <alternativeName>
        <fullName evidence="7">Inosine-guanosine phosphorylase</fullName>
    </alternativeName>
</protein>
<gene>
    <name evidence="9" type="ORF">CBG49_08425</name>
</gene>
<evidence type="ECO:0000256" key="7">
    <source>
        <dbReference type="PIRNR" id="PIRNR000477"/>
    </source>
</evidence>
<dbReference type="NCBIfam" id="NF006054">
    <property type="entry name" value="PRK08202.1"/>
    <property type="match status" value="1"/>
</dbReference>
<dbReference type="EC" id="2.4.2.1" evidence="7"/>
<dbReference type="GO" id="GO:0005737">
    <property type="term" value="C:cytoplasm"/>
    <property type="evidence" value="ECO:0007669"/>
    <property type="project" value="TreeGrafter"/>
</dbReference>
<dbReference type="PANTHER" id="PTHR11904">
    <property type="entry name" value="METHYLTHIOADENOSINE/PURINE NUCLEOSIDE PHOSPHORYLASE"/>
    <property type="match status" value="1"/>
</dbReference>
<accession>A0A1Z4BP77</accession>
<evidence type="ECO:0000313" key="10">
    <source>
        <dbReference type="Proteomes" id="UP000197007"/>
    </source>
</evidence>
<dbReference type="NCBIfam" id="TIGR01697">
    <property type="entry name" value="PNPH-PUNA-XAPA"/>
    <property type="match status" value="1"/>
</dbReference>
<keyword evidence="10" id="KW-1185">Reference proteome</keyword>
<dbReference type="Pfam" id="PF01048">
    <property type="entry name" value="PNP_UDP_1"/>
    <property type="match status" value="1"/>
</dbReference>
<keyword evidence="4" id="KW-0597">Phosphoprotein</keyword>
<dbReference type="GO" id="GO:0004731">
    <property type="term" value="F:purine-nucleoside phosphorylase activity"/>
    <property type="evidence" value="ECO:0007669"/>
    <property type="project" value="UniProtKB-EC"/>
</dbReference>
<evidence type="ECO:0000256" key="6">
    <source>
        <dbReference type="ARBA" id="ARBA00022679"/>
    </source>
</evidence>